<dbReference type="GO" id="GO:1990281">
    <property type="term" value="C:efflux pump complex"/>
    <property type="evidence" value="ECO:0007669"/>
    <property type="project" value="TreeGrafter"/>
</dbReference>
<dbReference type="FunFam" id="2.40.420.20:FF:000006">
    <property type="entry name" value="RND family efflux transporter MFP subunit"/>
    <property type="match status" value="1"/>
</dbReference>
<feature type="domain" description="CzcB-like barrel-sandwich hybrid" evidence="6">
    <location>
        <begin position="61"/>
        <end position="197"/>
    </location>
</feature>
<feature type="chain" id="PRO_5032416065" evidence="5">
    <location>
        <begin position="23"/>
        <end position="362"/>
    </location>
</feature>
<organism evidence="8 9">
    <name type="scientific">Craterilacuibacter sinensis</name>
    <dbReference type="NCBI Taxonomy" id="2686017"/>
    <lineage>
        <taxon>Bacteria</taxon>
        <taxon>Pseudomonadati</taxon>
        <taxon>Pseudomonadota</taxon>
        <taxon>Betaproteobacteria</taxon>
        <taxon>Neisseriales</taxon>
        <taxon>Neisseriaceae</taxon>
        <taxon>Craterilacuibacter</taxon>
    </lineage>
</organism>
<dbReference type="Gene3D" id="2.40.420.20">
    <property type="match status" value="1"/>
</dbReference>
<dbReference type="InterPro" id="IPR058647">
    <property type="entry name" value="BSH_CzcB-like"/>
</dbReference>
<dbReference type="PANTHER" id="PTHR30469">
    <property type="entry name" value="MULTIDRUG RESISTANCE PROTEIN MDTA"/>
    <property type="match status" value="1"/>
</dbReference>
<evidence type="ECO:0000256" key="3">
    <source>
        <dbReference type="ARBA" id="ARBA00023285"/>
    </source>
</evidence>
<evidence type="ECO:0000313" key="8">
    <source>
        <dbReference type="EMBL" id="MXR36481.1"/>
    </source>
</evidence>
<dbReference type="InterPro" id="IPR006143">
    <property type="entry name" value="RND_pump_MFP"/>
</dbReference>
<protein>
    <submittedName>
        <fullName evidence="8">Efflux RND transporter periplasmic adaptor subunit</fullName>
    </submittedName>
</protein>
<proteinExistence type="inferred from homology"/>
<comment type="similarity">
    <text evidence="1">Belongs to the membrane fusion protein (MFP) (TC 8.A.1) family.</text>
</comment>
<dbReference type="RefSeq" id="WP_160795550.1">
    <property type="nucleotide sequence ID" value="NZ_WSSB01000004.1"/>
</dbReference>
<keyword evidence="2" id="KW-0813">Transport</keyword>
<dbReference type="Gene3D" id="2.40.30.170">
    <property type="match status" value="1"/>
</dbReference>
<comment type="caution">
    <text evidence="8">The sequence shown here is derived from an EMBL/GenBank/DDBJ whole genome shotgun (WGS) entry which is preliminary data.</text>
</comment>
<dbReference type="GO" id="GO:0015562">
    <property type="term" value="F:efflux transmembrane transporter activity"/>
    <property type="evidence" value="ECO:0007669"/>
    <property type="project" value="TreeGrafter"/>
</dbReference>
<keyword evidence="4" id="KW-0175">Coiled coil</keyword>
<dbReference type="Pfam" id="PF25973">
    <property type="entry name" value="BSH_CzcB"/>
    <property type="match status" value="1"/>
</dbReference>
<dbReference type="PROSITE" id="PS51257">
    <property type="entry name" value="PROKAR_LIPOPROTEIN"/>
    <property type="match status" value="1"/>
</dbReference>
<dbReference type="Gene3D" id="1.10.287.470">
    <property type="entry name" value="Helix hairpin bin"/>
    <property type="match status" value="1"/>
</dbReference>
<dbReference type="Gene3D" id="2.40.50.100">
    <property type="match status" value="1"/>
</dbReference>
<dbReference type="EMBL" id="WSSB01000004">
    <property type="protein sequence ID" value="MXR36481.1"/>
    <property type="molecule type" value="Genomic_DNA"/>
</dbReference>
<dbReference type="Pfam" id="PF25989">
    <property type="entry name" value="YknX_C"/>
    <property type="match status" value="1"/>
</dbReference>
<accession>A0A845BPS8</accession>
<feature type="coiled-coil region" evidence="4">
    <location>
        <begin position="99"/>
        <end position="157"/>
    </location>
</feature>
<reference evidence="8 9" key="1">
    <citation type="submission" date="2019-12" db="EMBL/GenBank/DDBJ databases">
        <title>Neisseriaceae gen. nov. sp. Genome sequencing and assembly.</title>
        <authorList>
            <person name="Liu Z."/>
            <person name="Li A."/>
        </authorList>
    </citation>
    <scope>NUCLEOTIDE SEQUENCE [LARGE SCALE GENOMIC DNA]</scope>
    <source>
        <strain evidence="8 9">B2N2-7</strain>
    </source>
</reference>
<evidence type="ECO:0000256" key="1">
    <source>
        <dbReference type="ARBA" id="ARBA00009477"/>
    </source>
</evidence>
<evidence type="ECO:0000259" key="6">
    <source>
        <dbReference type="Pfam" id="PF25973"/>
    </source>
</evidence>
<dbReference type="InterPro" id="IPR058637">
    <property type="entry name" value="YknX-like_C"/>
</dbReference>
<sequence>MKLLVPLLALCLLAACSGGESSASARKGPPPVAISSTVLAVQPLSETVRAWAEVESAVAPEVAAEVSGRVARVLVDVGQQVKAGQALAEIEPGNLNDARLAAEAEAARYQALLAEQQATVSRNQALVKQGFISAAALDASMSQRDALQKQLAAAQAQASSKGRDAARAVIRAPVGGVVEARAISAGDYVNPGKVAFSLNASGSRRVRLALGGAAGDRLQRGMEVALGNGTHQLKTQISEVRAGLDAASRARIAWADLPADAPWRVGDALDAEISLAQRSALALPAQAVIERPAGKVVYVVVADKAEERKVVTGMVSGDRIEILSGLKAGDKVVVDGAGFLSDGAAVRDAAARGKPGAKGAGA</sequence>
<evidence type="ECO:0000256" key="4">
    <source>
        <dbReference type="SAM" id="Coils"/>
    </source>
</evidence>
<dbReference type="NCBIfam" id="TIGR01730">
    <property type="entry name" value="RND_mfp"/>
    <property type="match status" value="1"/>
</dbReference>
<keyword evidence="5" id="KW-0732">Signal</keyword>
<feature type="domain" description="YknX-like C-terminal permuted SH3-like" evidence="7">
    <location>
        <begin position="280"/>
        <end position="347"/>
    </location>
</feature>
<dbReference type="Proteomes" id="UP000467214">
    <property type="component" value="Unassembled WGS sequence"/>
</dbReference>
<keyword evidence="3" id="KW-0170">Cobalt</keyword>
<dbReference type="PANTHER" id="PTHR30469:SF15">
    <property type="entry name" value="HLYD FAMILY OF SECRETION PROTEINS"/>
    <property type="match status" value="1"/>
</dbReference>
<keyword evidence="9" id="KW-1185">Reference proteome</keyword>
<evidence type="ECO:0000259" key="7">
    <source>
        <dbReference type="Pfam" id="PF25989"/>
    </source>
</evidence>
<feature type="signal peptide" evidence="5">
    <location>
        <begin position="1"/>
        <end position="22"/>
    </location>
</feature>
<evidence type="ECO:0000256" key="2">
    <source>
        <dbReference type="ARBA" id="ARBA00022448"/>
    </source>
</evidence>
<evidence type="ECO:0000256" key="5">
    <source>
        <dbReference type="SAM" id="SignalP"/>
    </source>
</evidence>
<dbReference type="SUPFAM" id="SSF111369">
    <property type="entry name" value="HlyD-like secretion proteins"/>
    <property type="match status" value="1"/>
</dbReference>
<name>A0A845BPS8_9NEIS</name>
<evidence type="ECO:0000313" key="9">
    <source>
        <dbReference type="Proteomes" id="UP000467214"/>
    </source>
</evidence>
<dbReference type="AlphaFoldDB" id="A0A845BPS8"/>
<gene>
    <name evidence="8" type="ORF">GQF02_05770</name>
</gene>